<dbReference type="NCBIfam" id="TIGR01961">
    <property type="entry name" value="NuoC_fam"/>
    <property type="match status" value="1"/>
</dbReference>
<reference evidence="8" key="1">
    <citation type="submission" date="2015-11" db="EMBL/GenBank/DDBJ databases">
        <authorList>
            <person name="Varghese N."/>
        </authorList>
    </citation>
    <scope>NUCLEOTIDE SEQUENCE [LARGE SCALE GENOMIC DNA]</scope>
    <source>
        <strain evidence="8">JGI-23</strain>
    </source>
</reference>
<dbReference type="PANTHER" id="PTHR10884">
    <property type="entry name" value="NADH DEHYDROGENASE UBIQUINONE IRON-SULFUR PROTEIN 3"/>
    <property type="match status" value="1"/>
</dbReference>
<evidence type="ECO:0000313" key="8">
    <source>
        <dbReference type="Proteomes" id="UP000199197"/>
    </source>
</evidence>
<comment type="subcellular location">
    <subcellularLocation>
        <location evidence="3">Cell membrane</location>
        <topology evidence="3">Peripheral membrane protein</topology>
        <orientation evidence="3">Cytoplasmic side</orientation>
    </subcellularLocation>
</comment>
<comment type="catalytic activity">
    <reaction evidence="3 5">
        <text>a quinone + NADH + 5 H(+)(in) = a quinol + NAD(+) + 4 H(+)(out)</text>
        <dbReference type="Rhea" id="RHEA:57888"/>
        <dbReference type="ChEBI" id="CHEBI:15378"/>
        <dbReference type="ChEBI" id="CHEBI:24646"/>
        <dbReference type="ChEBI" id="CHEBI:57540"/>
        <dbReference type="ChEBI" id="CHEBI:57945"/>
        <dbReference type="ChEBI" id="CHEBI:132124"/>
    </reaction>
</comment>
<dbReference type="EC" id="7.1.1.-" evidence="3"/>
<dbReference type="InterPro" id="IPR020396">
    <property type="entry name" value="NADH_UbQ_OxRdtase_CS"/>
</dbReference>
<dbReference type="InterPro" id="IPR001268">
    <property type="entry name" value="NADH_UbQ_OxRdtase_30kDa_su"/>
</dbReference>
<dbReference type="GO" id="GO:0008137">
    <property type="term" value="F:NADH dehydrogenase (ubiquinone) activity"/>
    <property type="evidence" value="ECO:0007669"/>
    <property type="project" value="InterPro"/>
</dbReference>
<gene>
    <name evidence="3" type="primary">nuoC</name>
    <name evidence="7" type="ORF">JGI23_00609</name>
</gene>
<dbReference type="PANTHER" id="PTHR10884:SF14">
    <property type="entry name" value="NADH DEHYDROGENASE [UBIQUINONE] IRON-SULFUR PROTEIN 3, MITOCHONDRIAL"/>
    <property type="match status" value="1"/>
</dbReference>
<keyword evidence="3" id="KW-1003">Cell membrane</keyword>
<evidence type="ECO:0000256" key="5">
    <source>
        <dbReference type="RuleBase" id="RU003582"/>
    </source>
</evidence>
<dbReference type="HAMAP" id="MF_01357">
    <property type="entry name" value="NDH1_NuoC"/>
    <property type="match status" value="1"/>
</dbReference>
<keyword evidence="3" id="KW-0472">Membrane</keyword>
<comment type="function">
    <text evidence="3">NDH-1 shuttles electrons from NADH, via FMN and iron-sulfur (Fe-S) centers, to quinones in the respiratory chain. The immediate electron acceptor for the enzyme in this species is believed to be ubiquinone. Couples the redox reaction to proton translocation (for every two electrons transferred, four hydrogen ions are translocated across the cytoplasmic membrane), and thus conserves the redox energy in a proton gradient.</text>
</comment>
<accession>A0A0N7MWN4</accession>
<dbReference type="EMBL" id="CZVW01000005">
    <property type="protein sequence ID" value="CUS99131.1"/>
    <property type="molecule type" value="Genomic_DNA"/>
</dbReference>
<evidence type="ECO:0000256" key="3">
    <source>
        <dbReference type="HAMAP-Rule" id="MF_01357"/>
    </source>
</evidence>
<feature type="domain" description="NADH:ubiquinone oxidoreductase 30kDa subunit" evidence="6">
    <location>
        <begin position="29"/>
        <end position="150"/>
    </location>
</feature>
<evidence type="ECO:0000256" key="2">
    <source>
        <dbReference type="ARBA" id="ARBA00022448"/>
    </source>
</evidence>
<dbReference type="Proteomes" id="UP000199197">
    <property type="component" value="Unassembled WGS sequence"/>
</dbReference>
<protein>
    <recommendedName>
        <fullName evidence="3">NADH-quinone oxidoreductase subunit C</fullName>
        <ecNumber evidence="3">7.1.1.-</ecNumber>
    </recommendedName>
    <alternativeName>
        <fullName evidence="3">NADH dehydrogenase I subunit C</fullName>
    </alternativeName>
    <alternativeName>
        <fullName evidence="3">NDH-1 subunit C</fullName>
    </alternativeName>
</protein>
<dbReference type="Pfam" id="PF00329">
    <property type="entry name" value="Complex1_30kDa"/>
    <property type="match status" value="1"/>
</dbReference>
<evidence type="ECO:0000313" key="7">
    <source>
        <dbReference type="EMBL" id="CUS99131.1"/>
    </source>
</evidence>
<dbReference type="OrthoDB" id="9803286at2"/>
<keyword evidence="3 5" id="KW-0874">Quinone</keyword>
<organism evidence="7 8">
    <name type="scientific">Candidatus Chryseopegocella kryptomonas</name>
    <dbReference type="NCBI Taxonomy" id="1633643"/>
    <lineage>
        <taxon>Bacteria</taxon>
        <taxon>Pseudomonadati</taxon>
        <taxon>Candidatus Kryptoniota</taxon>
        <taxon>Candidatus Chryseopegocella</taxon>
    </lineage>
</organism>
<dbReference type="InterPro" id="IPR010218">
    <property type="entry name" value="NADH_DH_suC"/>
</dbReference>
<dbReference type="RefSeq" id="WP_092348272.1">
    <property type="nucleotide sequence ID" value="NZ_CZVW01000005.1"/>
</dbReference>
<keyword evidence="2 3" id="KW-0813">Transport</keyword>
<keyword evidence="8" id="KW-1185">Reference proteome</keyword>
<dbReference type="GO" id="GO:0005886">
    <property type="term" value="C:plasma membrane"/>
    <property type="evidence" value="ECO:0007669"/>
    <property type="project" value="UniProtKB-SubCell"/>
</dbReference>
<name>A0A0N7MWN4_9BACT</name>
<dbReference type="GO" id="GO:0050136">
    <property type="term" value="F:NADH dehydrogenase (quinone) (non-electrogenic) activity"/>
    <property type="evidence" value="ECO:0007669"/>
    <property type="project" value="UniProtKB-UniRule"/>
</dbReference>
<evidence type="ECO:0000256" key="1">
    <source>
        <dbReference type="ARBA" id="ARBA00007569"/>
    </source>
</evidence>
<dbReference type="GO" id="GO:0048038">
    <property type="term" value="F:quinone binding"/>
    <property type="evidence" value="ECO:0007669"/>
    <property type="project" value="UniProtKB-KW"/>
</dbReference>
<sequence>MKDKIIEKLNNLFKEDIVEVSEFRGELTIVVKKEKIVDVCKFLKEDQELAFDYLVDICGVDYFREKDRFAVVYNLWSLKNKFRLRLKVFVDESDLVVPSVTSVWSAANWHERETFDMFGIKFSGHPDLRRIYMPEDFEYYPLRKDFPLQGIPGSIPLPGQEKIKTQRG</sequence>
<comment type="similarity">
    <text evidence="1 3 4">Belongs to the complex I 30 kDa subunit family.</text>
</comment>
<keyword evidence="3" id="KW-0830">Ubiquinone</keyword>
<keyword evidence="3 4" id="KW-0520">NAD</keyword>
<keyword evidence="3 4" id="KW-1278">Translocase</keyword>
<dbReference type="Gene3D" id="3.30.460.80">
    <property type="entry name" value="NADH:ubiquinone oxidoreductase, 30kDa subunit"/>
    <property type="match status" value="1"/>
</dbReference>
<comment type="subunit">
    <text evidence="3">NDH-1 is composed of 14 different subunits. Subunits NuoB, C, D, E, F, and G constitute the peripheral sector of the complex.</text>
</comment>
<dbReference type="AlphaFoldDB" id="A0A0N7MWN4"/>
<evidence type="ECO:0000256" key="4">
    <source>
        <dbReference type="RuleBase" id="RU003456"/>
    </source>
</evidence>
<dbReference type="InterPro" id="IPR037232">
    <property type="entry name" value="NADH_quin_OxRdtase_su_C/D-like"/>
</dbReference>
<evidence type="ECO:0000259" key="6">
    <source>
        <dbReference type="Pfam" id="PF00329"/>
    </source>
</evidence>
<dbReference type="SUPFAM" id="SSF143243">
    <property type="entry name" value="Nqo5-like"/>
    <property type="match status" value="1"/>
</dbReference>
<proteinExistence type="inferred from homology"/>
<dbReference type="PROSITE" id="PS00542">
    <property type="entry name" value="COMPLEX1_30K"/>
    <property type="match status" value="1"/>
</dbReference>